<feature type="compositionally biased region" description="Polar residues" evidence="13">
    <location>
        <begin position="2108"/>
        <end position="2127"/>
    </location>
</feature>
<sequence length="7503" mass="805306">MFSSKFLSGANPLNAVSSAVNKFGLFGDDGEGDKKSPPQQGQKQSGEQKPTAGPGKDHQQQPHPHKPGQSPPMQKTQQPPKQGSPQLHGNGQTGPSNKPAGQQTTSKTGAQPEVRPKGEPPKNQPIQQISPKPGAQQQTRMHQQNPAKTGAQGSTKVGPEVGKQQQASPKIGQQQHDSSKAGPEQKGIRATSQQQSSDKQGSKGPGPTGMTQAGSSSPGTAKARSQSTAVAKLCPVCKTTQLTKEPANHKTCTQCKMDVCSLCGFSPPDSDVHEWLCLTCQIQRAQGSSELPGPPMKNPTPNKISGPQKQTPSAAEPVKKEISSQGSPQKIQSKSTKVPEKAEAAKGPEAQKKGTPEAQRASGSPRPHQTSQTERKQSSATSAPQQQSGGLFGFGGTKTETAKTEESVTGKMFGFGSSFFSSASNLIASAVQDDAKTTPPVSPKMQSSKETKPPSIQKSEQDKKQEQPQQAKVHPAGQAKAEKSLPVTPKTAATSHTAPTTSQSTCPLCKIVLNMGLKDPPNYNTCTECKTVVCNQCGFNPMPNVNEGKEWLCLNCQVKRAAGGIEPQIDTSLGKSFKKTTPAQPTPQKTNAPGSPQRKVPTSAPQPAKTKEPDSQKAVSPAPGQTVSQESKKTQPQQMNQTAGKQESTTKTAQQESGGLFGFGGAKTQPDTAKPADSVTGKMFGFGSSIFNSASTLITTAVQDEPKSTPPVSPKMSAAKDSKPPTSKSPLPVKKLEEAKKTEELQKAKGSPPVQPKADKPSSEQPKKASASPVVSKAGQSTCPLCKLELNVGSKDPPNYNTCTECKNTVCNQCGFNPMPNVKEGKVWLCLNCQMKKPAEQPEKPPQSQKTGPQKPPEQRNPTEIKKSSITSTTQEESGAFFGFGRSTPPSDSTKPGESRGGKMFGFGSSIFSSASTLINSAVQDESKKTPPVSPKIPVSKASESPFVQKQEQEKKPVQVQEAKTSPLIQAKVEKEPASPALPKAGQSTCPLCKMKLNFGSKEPPNYSKCTECKNTVCNQCGFNPVPNVSEVKEWLCLNCQMQRALSAAEPTGPPVKHLHGDKKMSPSAVHQKAIVTDQVETKKEIKSDAAPKMETPGADILQKTQSTAVAPSSKEAKGPESERHPSPTPGEKKPLDISVASGPEKPTDQASQPGLKQSKVTTVTQEESGNPLGLGGKIVTDTSKTTESISGKMFGFGSSIFSSASTLISSAVQDESRTTPPSSRKMSAPAQVSPKMSAASKSSPKSTPTVSPKMSPAREPKTLPQKPEQKKKPDESHQSKDDKAPPQVAKVSHMAPNAGQTTCPLCKAEVNIGSKDPPNYNTCTECKNIVCNQCGFNPMPIGEVKEWLCLNCQMKRAVGASELTGPPSLKSQMSPNKVSLPATVQLKESSKLTTPQTKDSPDTAEQKQTSEAVSPQRKQSTASVKQASPAPERKTSEEKVKTAPEKVPDQVTQPGRKQSNATAATQQESGGFFGFAGPKPQPEAAKSAESVSGKMLGFSSSIFSSASTLITSAVRDQPKTTPPVSPKMSPARETKSPTVKKPEQETKSDQPEQVKGPPSIQSKAEVMKPPASQKLEQQKLTEPSLQTKTPASRQVPSETAKAAASQAAVKPDQSTCPLCKVKLNTGSKDLPNYNTCTECKNTVCNQCGFNPMPDGTGAKEWLCLTCQMQRALGVTEPPSVISVNSQTPAKPQKKDVTSPAEPEKKVSSAQQSPQRKLSVTAQPATSETNVKSEVHKQASPVSSQKIQQKPQKTSAPNKSPDQIRQPERKLSNATPPPPKESGGFLGFGSGKSQPDAEKQAESVTGKMFGFGSSIFSSASTLITSAVQDQPKTPPVSPKISPAKEIKSPATKEKTKAEQPQLIQTQPLVSAKVDKAPSEPPKTGDASQTTVKQGPSTCPLCKAGLNIGSKDLPNYNVCTECKKTVCNQCGFNPTPNETEMKEWLCLTCQMQRALTAAESVQPPLMKPQASPSKASTPAQKDVSETKTKDIIPTQKTDGLEKIQKESPKPEAPAEKMDIIHRTPDIVPPAKDTPATVSAEAKEEKVSSLPAKDVQAITAPPSEERQLPSQGAPVTTDAETSAKKKSDLTPSFPLPKEDAEKEKDKVETLQKTAEQLIISSDQLQQKQPLSKESHQVVAQKPQLEEKQPQPVKAPLSEQTIVGKTPIESAKPEAAPKGAHSTCPLCKADLNMDSKNVPNYNTCTDCKTTVCNKCGFSPMPNVTEVKEWLCLNCQMQRALGASEPPGLPMIKPQPSPSKEVPVSTQKTDILTASQKDVSKPDVPKGDLVSIPATKETVSPVNIDLTKEVAPKAASLPDKTISSTIIKTDVSQKPSAETPKGQPGTPQQQTPKIQPAAPPDSKTEKAPLQQPPKAAASLAKSPLPSDQEARKPPPQQPPKAAASLAKSPLPSDQEARKPPPQQPPKAATPPAKSAPSPVQPAKQESGGFFGFGSPKTQPAAGKSAESVTGKMFGFGSSFLSSASNLITSAVQDEPKATPPTPRKMSTTASVTPKTTPPTPRKMSTTASVTPKTTPPTPRKISTTASVTPKTTPPASPKTLPAKDTKPPPVQKTEEKKTEKPQQDKTPSTVQAKVDKAPSEPPKVPIDTQGASKADQSVCPLCKVKLTVGSTDPRNFNTCTECKTTVCNQCGFNPVPDDSKVKEWLCLNCQMQRALGVSEAIEPTVVKPQPMPSKVSTPPRSEQKDRPTLVQKEKPAEYADVRKEATQIVQPKKEILKGEAPVPAAVQRMDKAQQDSVEKAQGHARDVASQPKLVEKPPQGQISQPTKPEVKSGLAKQEAGKLPQQPSKPLTQSPKPAPPPAQPAKQESGGFFGFGAPKPTAPKPAESVTGKMFGFGSSILSSASTLITSAVQDEPKVTPPTSRKMSTTTSVSPKPTPPVSPKMPLAKDSKPLATKTSEPLQQAKATPLAQDKVLQVAPKEGLSTCLLCKVKLNVGTKEPPNYNTCTECKNIVCNLCGFNPMPHTAVKEWLCLNCQTQRALSGQLGDSGKMPQPSPAPAKSETQATPVTTKAEPKTTSTKSETTKSQPTPVPVETAPTVSAIKANLESTSVKMETTLTAASTHIEVETTPLSTKEGVLKQPLTEVTPTIDVLDTYVTKKEEVPKTDFSTTKLRKTEESKTDLHEVEFEAGVAEPSSFPVPDASVVSAPPVTPEVAVAQVIPEAQTKQDLSVAERIIKVVDTDDRTILTDSSKSLQQIMVQPESKEQQQVVMEGDAVTATDSKEFTDGSAEKITNIISTIKSQPVSPKRKDEDEDKVEFSKSRKDSLSTAEVPIDVPVTATKLESKPEGHDEEQPQILPILHELNDEIVSGASKDGRDSSIPAKEEINAKRRRLSFQAMDESSESELTPSPSPKVQRRRLKVSNISSSSEDIKTESADSSVEDEEFIRKQIMGMGDEEEMSVSDDEKEKNLENVQAIKDTDLDNTSVTVQPLSRKGSTDNEDSPARNTAVPKTDSMTDQSVPETLPRTTFKKAIPVMRQRQSTDEEVESITESVSKGSSSVQASSFTPESSPTSASSLEEDSDSSPSRRKPSGDKQYRKGKHRQPTQPLPTIEDSSEEEKMGPHGQLLSPHKDSSSTEDLKEVTVIKETHRTSGSEYSASIESESEATQAVQRGRKPSPTVIPYTPSDPFIEKDSVTKSLKSAEEAYEEIIQKTKAIPGDSPPDIEPLYGGMAIEDYLYESLVEEPEIKMGESQEEPKNDTGSDSLKKLRSPEEVYEEMMQKKRELMMIEHEFQQAQNAMESSASSASQFTSPPSFAETCVVTIEETYPTEKLEMLLIETETLSDMSVKKKKRPAPPRPSEPPKRPDITVVPSTPSAAITFVRPMIQQDPALRKALFPIPDLKITQCSSGEEEDDSFADDYGIGISSDITPSDDSETKGEPCISPSLSETVEMDPICVVCEIPEPKPIPTPISAPELTTTPSPVSPVSPPTSPASPDSSLASNATSSSPFQAQTPLSSDSTPLSTPTPSASFKTQSPPEISSPVPATDAGVQSNENSVSSSPVTVIVTIPDVVSDPSKAQTATAIQVQTSTVEAITTPLMGMSSISPVVVQMPDLVSSPSQVPDNIPAISQVSAPSPAPSVVSIHPTTLVAAQPVAVSAPTSPILSTSVTLVSCPEPVIVQMPDLVSTTAPIPTHPPLPVSALVTTPAQAETKVVHSVPVQSAIPSVSPVVVPPLAQTAQMPSAATASTTIVKKKVPPPPPPRSTSVSLPETNTDVPFVKPVEHVIRTTSAMGTTAVGQPMQSVVVDIQPRMEAMKSDGGVVPQLVTPNRQGHVVIIVPSVENKALIEQARNQDIPSTGPISYTPSAPYGSQVAPHSASDVCSTDTSSLPTKVATVQEVEAPPISPKVIDTVEVPISSPTPPSTLPKPTVPKQLVPTPVTTAKAYFTPVSSAASTPSQTTKPPPPIPPKPVSIPAGLVFSHKPGESVKPPPPVAPKAATLPRTKEPPKALSLSLTRPVESKLGATSPKSPVSPRHAKCLQTYVVITLPSEPGSPTESITVQAPVRRGSIPSTKVSGIRTTPSEQKAPIEVFSAQATVRRASVPTVRHPPPTSVASAVPEQMTTSEVVVSEVQAKTDTMPSVVQPSLPVVDIVTLPSAQETSVQAHTVPIPIKKPFVHQEQSMTPPLSQPKTMSEVITMSPEPKILIHPVQATIAEIITIPSESLSEALVPQAPKPTVPVQPEPLIEVVSTSLQPGISSDKPVAQDRPSATVFDAQAAAQIEIPDTDEDVPTDVVVAEAISLRSLMPGVQQIPVEHPLTVSEAMTHSKDQELATGFNYSWTISEPSPVLQTIQPSEVLPAVTEHLPTQQPLLVAEGVSLPTKSDVPTEVITTDAAVRIPEIAMVHPLPHHLPVVSEVTPVELMPLTIDDKKISPTAAEETPSPLIMEVEHIVTHPNIPPHIYIPKVCEGITSSVMTHSVPPLALQPQFEPPTQIITKDADVIASSISSSMIQPQAGPGMPVITTEETTHKRRTSISSIVQPTYSTTERFTCSTEYEIPRQVVTAEAFAATRRESITMQQPYQLAQVVNLPAEKDISNDGYAVQLPYRRESIPEHQSHALTYSSEYDHPVELITTEEYTARTSRPTVQDIPQSVSAAPVTITKIQQESIESQEIRGAEKVVSSMSHMYSSSISTSGQPPESLPSLVTQVVTTEVQRTTVSVVHERLPQVPAPSVAITIQPDIAKVQPVPKQNGKIYPGDVIDLRTMKVGIKMTEQGMDLTPPESCRQSFSSDSSGRQITAVQPEIVNLSPAISPATTLSVVTDSITIVTCTATIASYSNTPAEKPLDLQGPVTSLPLPLMTYKPFEPLAQIVYRPVSTQPMVSAVASTAQDIPINLSFEALVSSGAKQQLTSVPTVLSNGGPVLSLEATEAMDLTNYKPMRAVVALSGTSPGVVTTVVEDDGTPMDLTAGRRSVCCDVIYKLPFTGSCRTQPPVTSQPDNRFGYRDDHYQYDNAGLYSIKGTNGIKASVSEMNLTEAGLFSMVPKSDYDYLSGSSDGAIDLTAAKLSAGKALDYTSKATGVYPLMTTAQYSQIPAAGFGVNSALRTSDGIVYSSVAAPVPSTYAITTQPGSIFSTTLTPTSIVHSQPLPHPYGFIPTTDPGQIIPFDSGLSKDFLPTALADIITGYPEMYSDATLEAIAASLDALASSPIFPGLDNTKMAQYQMEREFLELEKLKQLCLAEELEWERQEIQRYREQEQLMVQRELEELQALKQQLLLQQEEEHHAHMVAQQETYAQQKEQLQQIQQLQLQLQRQLDEHYGSTGPTGNLLDAKYAGVGDSGQYWPVRDESTTPAGTHIEESQDLVKLQADQDIGKKIIDSGVQTDDEDSAEKQHVGRRKKNKRNIDSSAQTDDEDQDEWDAPTKARRRSRKHSSDGKHGSKVSSIAIQTVAEISVQTDHSGTIKRPNVQMDTKVEIIKHISAPENSQRGGSLSCQTDSDRRHAPTEVGYSTHLSADIPAKSKTFYTAVSPLSPEKSLGGQRMLTADPTRFSSGPRILKAGQKSLSDPKSLSPSTEDRMGGYYADSYSSRGSPSSTGKKVKRTLPDPPPEDDSLTGRSGYSTNSARRRLARSTTMARAKILQDIDKELDLVERESSKLRKKQAELDEEEKEIDAKLRYLEMGINRRKEALLKEREKRERAYLQGVAEERDYMSDSEVSNIRETRGDGLERPRTAPQSEFEQFIPPQTEADSQYNTLTSPYSHYGQYVPQTQTTSHYTQQNLYQQQSLYHQQVSPYPTMSLSHAQTQQGSYQHALLLQQGKQRQTNLSDLEPKITTNYEVIRNQPLLIVPTSTESGYGVAHLGGKYGSLDLRLGLEERSMASSPMSSISADSFYADIDHHNARNYVLIEDIGELTKASTGLSNTGLGSGFNLPDKEMSKADRLRRTAEVAEFLGSSRLQSYGKGEDDTMEEPYELKLLKQQIKQEFRRGTEGLEHLTGLGLPQYLPSDSNFRHFPKGEKYSIGRLTLEKQAAKQLPAAMLYQKQMKNKKALIDPKAITKFSPIQESRDLEPEYGSYMGSGASSVSSLAARARLLQDEITFGLRKNLSEQQKYLGSSLGANLSGSLNLGQSLGLGSTIRATAHDDGTYPSGTRSRPSSRPSSVYGLDLSIKRDLSSSSLRLKSEGEVLDAAFAPGVARAKPTSLPISQSRGRIPIVAQNSEEESPLSPVGQPMGMARASAGPLPPISADSRDQFGSSHSLPEVQQHMREESRTRGYDRDIAFIMDDLQGAMSDSEAQSESMLALNRDDARIFHESIRHAGGPNWNIEAYHLRREDTDWFDKPREGHPQSGSVSDRRQMKLVPYAFPHTRIKLNRDMKDPSVSGNGLGIRVVGGKEIPGSRGEIGAYIAKVIPGGVAEQTGKVVEGMQVLEWNGVPLTGKTYEEVQSIMGQTCAEAELCVRLDLNMLSDPEHPQALEHHVQLKAGGQRSPGVDPKQLAAELQKVSQQQAPGMAGVGAGGLAVLSALERSALLHSGTGSAASSGVPSPGQPASPAISKKQRHKQTEVMKTPHPITGEIQLQINYDRNLGNLIVHVLQARNLAPRDNDGYSDPFVKVYLLPGRGQVMVVQNASADNKRRTKYAQKTMNPEWNQTVIYKNIHLEQLKKKTLEVTVWDYDRSSSNDFLGEVLIDLSNTSQLDNTPRWLPLKEQSESIEHSRAHHAAQGPSGSGSSQGHGQGHISGSAQGHGMGQGLAPGQGDGSHDSPKNSVIKSRSHGIFPDPAKDMQMMPLEKSHSSPGSSKSSSDGQLRSHGPSRSQSKSSVTQAHLEDAGIAIAAAEAAVQQSCLQPRPGHRLSDVSGSVVLSAPSLVGDAYGGLDSEDGAGTGVDSAIFQVPRIGKTIPNGTDKNQLETAENEAGKTQVMGEIKVALKKEVKTEGDQLVLEILQCRNITYKFKSPDHLPDLYVKLYVVNVATQKRIIKKKTRICRHDREPSFNETFRFPLNPTGHSIQLFLVSNGGKFMKKTLIGEAYIWLDKVDMRKRVVSWHKLFVSSTQTNP</sequence>
<dbReference type="GO" id="GO:0098882">
    <property type="term" value="F:structural constituent of presynaptic active zone"/>
    <property type="evidence" value="ECO:0007669"/>
    <property type="project" value="TreeGrafter"/>
</dbReference>
<dbReference type="SUPFAM" id="SSF49562">
    <property type="entry name" value="C2 domain (Calcium/lipid-binding domain, CaLB)"/>
    <property type="match status" value="2"/>
</dbReference>
<feature type="region of interest" description="Disordered" evidence="13">
    <location>
        <begin position="701"/>
        <end position="781"/>
    </location>
</feature>
<feature type="compositionally biased region" description="Polar residues" evidence="13">
    <location>
        <begin position="83"/>
        <end position="109"/>
    </location>
</feature>
<feature type="region of interest" description="Disordered" evidence="13">
    <location>
        <begin position="1678"/>
        <end position="1805"/>
    </location>
</feature>
<feature type="compositionally biased region" description="Basic and acidic residues" evidence="13">
    <location>
        <begin position="3700"/>
        <end position="3727"/>
    </location>
</feature>
<gene>
    <name evidence="16" type="primary">PCLO</name>
    <name evidence="16" type="synonym">pclob</name>
</gene>
<feature type="compositionally biased region" description="Polar residues" evidence="13">
    <location>
        <begin position="1407"/>
        <end position="1427"/>
    </location>
</feature>
<feature type="compositionally biased region" description="Basic and acidic residues" evidence="13">
    <location>
        <begin position="337"/>
        <end position="355"/>
    </location>
</feature>
<feature type="compositionally biased region" description="Pro residues" evidence="13">
    <location>
        <begin position="2415"/>
        <end position="2424"/>
    </location>
</feature>
<dbReference type="GeneTree" id="ENSGT00620000087961"/>
<dbReference type="CDD" id="cd15751">
    <property type="entry name" value="FYVE_BSN_PCLO"/>
    <property type="match status" value="3"/>
</dbReference>
<feature type="compositionally biased region" description="Polar residues" evidence="13">
    <location>
        <begin position="323"/>
        <end position="336"/>
    </location>
</feature>
<feature type="compositionally biased region" description="Basic and acidic residues" evidence="13">
    <location>
        <begin position="3271"/>
        <end position="3280"/>
    </location>
</feature>
<evidence type="ECO:0000313" key="17">
    <source>
        <dbReference type="Proteomes" id="UP000005207"/>
    </source>
</evidence>
<feature type="compositionally biased region" description="Low complexity" evidence="13">
    <location>
        <begin position="6013"/>
        <end position="6024"/>
    </location>
</feature>
<feature type="region of interest" description="Disordered" evidence="13">
    <location>
        <begin position="3699"/>
        <end position="3727"/>
    </location>
</feature>
<keyword evidence="2" id="KW-0677">Repeat</keyword>
<reference evidence="16" key="3">
    <citation type="submission" date="2025-09" db="UniProtKB">
        <authorList>
            <consortium name="Ensembl"/>
        </authorList>
    </citation>
    <scope>IDENTIFICATION</scope>
</reference>
<dbReference type="SMART" id="SM00228">
    <property type="entry name" value="PDZ"/>
    <property type="match status" value="1"/>
</dbReference>
<feature type="compositionally biased region" description="Low complexity" evidence="13">
    <location>
        <begin position="1233"/>
        <end position="1256"/>
    </location>
</feature>
<reference evidence="16" key="2">
    <citation type="submission" date="2025-08" db="UniProtKB">
        <authorList>
            <consortium name="Ensembl"/>
        </authorList>
    </citation>
    <scope>IDENTIFICATION</scope>
</reference>
<evidence type="ECO:0000256" key="3">
    <source>
        <dbReference type="ARBA" id="ARBA00022771"/>
    </source>
</evidence>
<dbReference type="InterPro" id="IPR011011">
    <property type="entry name" value="Znf_FYVE_PHD"/>
</dbReference>
<feature type="region of interest" description="Disordered" evidence="13">
    <location>
        <begin position="4434"/>
        <end position="4487"/>
    </location>
</feature>
<feature type="region of interest" description="Disordered" evidence="13">
    <location>
        <begin position="7156"/>
        <end position="7271"/>
    </location>
</feature>
<feature type="compositionally biased region" description="Low complexity" evidence="13">
    <location>
        <begin position="7241"/>
        <end position="7250"/>
    </location>
</feature>
<dbReference type="SUPFAM" id="SSF50156">
    <property type="entry name" value="PDZ domain-like"/>
    <property type="match status" value="1"/>
</dbReference>
<feature type="region of interest" description="Disordered" evidence="13">
    <location>
        <begin position="2240"/>
        <end position="2462"/>
    </location>
</feature>
<feature type="region of interest" description="Disordered" evidence="13">
    <location>
        <begin position="287"/>
        <end position="415"/>
    </location>
</feature>
<dbReference type="InterPro" id="IPR052098">
    <property type="entry name" value="Presynaptic_Scaffold_Bsn/Pclo"/>
</dbReference>
<evidence type="ECO:0000256" key="8">
    <source>
        <dbReference type="ARBA" id="ARBA00023302"/>
    </source>
</evidence>
<feature type="region of interest" description="Disordered" evidence="13">
    <location>
        <begin position="2998"/>
        <end position="3048"/>
    </location>
</feature>
<feature type="compositionally biased region" description="Basic and acidic residues" evidence="13">
    <location>
        <begin position="2557"/>
        <end position="2579"/>
    </location>
</feature>
<feature type="region of interest" description="Disordered" evidence="13">
    <location>
        <begin position="1826"/>
        <end position="1893"/>
    </location>
</feature>
<organism evidence="16 17">
    <name type="scientific">Oreochromis niloticus</name>
    <name type="common">Nile tilapia</name>
    <name type="synonym">Tilapia nilotica</name>
    <dbReference type="NCBI Taxonomy" id="8128"/>
    <lineage>
        <taxon>Eukaryota</taxon>
        <taxon>Metazoa</taxon>
        <taxon>Chordata</taxon>
        <taxon>Craniata</taxon>
        <taxon>Vertebrata</taxon>
        <taxon>Euteleostomi</taxon>
        <taxon>Actinopterygii</taxon>
        <taxon>Neopterygii</taxon>
        <taxon>Teleostei</taxon>
        <taxon>Neoteleostei</taxon>
        <taxon>Acanthomorphata</taxon>
        <taxon>Ovalentaria</taxon>
        <taxon>Cichlomorphae</taxon>
        <taxon>Cichliformes</taxon>
        <taxon>Cichlidae</taxon>
        <taxon>African cichlids</taxon>
        <taxon>Pseudocrenilabrinae</taxon>
        <taxon>Oreochromini</taxon>
        <taxon>Oreochromis</taxon>
    </lineage>
</organism>
<feature type="compositionally biased region" description="Low complexity" evidence="13">
    <location>
        <begin position="6036"/>
        <end position="6045"/>
    </location>
</feature>
<feature type="compositionally biased region" description="Polar residues" evidence="13">
    <location>
        <begin position="2066"/>
        <end position="2078"/>
    </location>
</feature>
<dbReference type="PROSITE" id="PS50106">
    <property type="entry name" value="PDZ"/>
    <property type="match status" value="1"/>
</dbReference>
<dbReference type="GO" id="GO:0098978">
    <property type="term" value="C:glutamatergic synapse"/>
    <property type="evidence" value="ECO:0007669"/>
    <property type="project" value="TreeGrafter"/>
</dbReference>
<dbReference type="CDD" id="cd06714">
    <property type="entry name" value="PDZ_RIM-like"/>
    <property type="match status" value="1"/>
</dbReference>
<evidence type="ECO:0000256" key="1">
    <source>
        <dbReference type="ARBA" id="ARBA00022723"/>
    </source>
</evidence>
<evidence type="ECO:0000256" key="6">
    <source>
        <dbReference type="ARBA" id="ARBA00023018"/>
    </source>
</evidence>
<feature type="region of interest" description="Disordered" evidence="13">
    <location>
        <begin position="3253"/>
        <end position="3646"/>
    </location>
</feature>
<feature type="compositionally biased region" description="Low complexity" evidence="13">
    <location>
        <begin position="868"/>
        <end position="878"/>
    </location>
</feature>
<feature type="compositionally biased region" description="Pro residues" evidence="13">
    <location>
        <begin position="3937"/>
        <end position="3947"/>
    </location>
</feature>
<feature type="compositionally biased region" description="Polar residues" evidence="13">
    <location>
        <begin position="1708"/>
        <end position="1730"/>
    </location>
</feature>
<name>A0A669ECV5_ORENI</name>
<feature type="region of interest" description="Disordered" evidence="13">
    <location>
        <begin position="838"/>
        <end position="906"/>
    </location>
</feature>
<feature type="region of interest" description="Disordered" evidence="13">
    <location>
        <begin position="2486"/>
        <end position="2610"/>
    </location>
</feature>
<feature type="compositionally biased region" description="Low complexity" evidence="13">
    <location>
        <begin position="2395"/>
        <end position="2408"/>
    </location>
</feature>
<feature type="region of interest" description="Disordered" evidence="13">
    <location>
        <begin position="1364"/>
        <end position="1492"/>
    </location>
</feature>
<evidence type="ECO:0000256" key="10">
    <source>
        <dbReference type="ARBA" id="ARBA00070121"/>
    </source>
</evidence>
<dbReference type="InterPro" id="IPR008899">
    <property type="entry name" value="Znf_piccolo"/>
</dbReference>
<dbReference type="GO" id="GO:0030424">
    <property type="term" value="C:axon"/>
    <property type="evidence" value="ECO:0007669"/>
    <property type="project" value="TreeGrafter"/>
</dbReference>
<feature type="region of interest" description="Disordered" evidence="13">
    <location>
        <begin position="1050"/>
        <end position="1181"/>
    </location>
</feature>
<feature type="compositionally biased region" description="Polar residues" evidence="13">
    <location>
        <begin position="5934"/>
        <end position="5947"/>
    </location>
</feature>
<feature type="region of interest" description="Disordered" evidence="13">
    <location>
        <begin position="1514"/>
        <end position="1614"/>
    </location>
</feature>
<feature type="region of interest" description="Disordered" evidence="13">
    <location>
        <begin position="3798"/>
        <end position="3825"/>
    </location>
</feature>
<feature type="compositionally biased region" description="Low complexity" evidence="13">
    <location>
        <begin position="579"/>
        <end position="593"/>
    </location>
</feature>
<feature type="compositionally biased region" description="Basic and acidic residues" evidence="13">
    <location>
        <begin position="2094"/>
        <end position="2107"/>
    </location>
</feature>
<feature type="compositionally biased region" description="Basic and acidic residues" evidence="13">
    <location>
        <begin position="1115"/>
        <end position="1136"/>
    </location>
</feature>
<feature type="compositionally biased region" description="Polar residues" evidence="13">
    <location>
        <begin position="299"/>
        <end position="313"/>
    </location>
</feature>
<feature type="compositionally biased region" description="Low complexity" evidence="13">
    <location>
        <begin position="3024"/>
        <end position="3048"/>
    </location>
</feature>
<dbReference type="Gene3D" id="2.60.40.150">
    <property type="entry name" value="C2 domain"/>
    <property type="match status" value="2"/>
</dbReference>
<feature type="compositionally biased region" description="Basic and acidic residues" evidence="13">
    <location>
        <begin position="757"/>
        <end position="767"/>
    </location>
</feature>
<keyword evidence="1" id="KW-0479">Metal-binding</keyword>
<comment type="subcellular location">
    <subcellularLocation>
        <location evidence="9">Presynaptic active zone</location>
    </subcellularLocation>
</comment>
<dbReference type="Ensembl" id="ENSONIT00000064976.1">
    <property type="protein sequence ID" value="ENSONIP00000069379.1"/>
    <property type="gene ID" value="ENSONIG00000034272.1"/>
</dbReference>
<feature type="compositionally biased region" description="Polar residues" evidence="13">
    <location>
        <begin position="623"/>
        <end position="657"/>
    </location>
</feature>
<feature type="compositionally biased region" description="Polar residues" evidence="13">
    <location>
        <begin position="1451"/>
        <end position="1470"/>
    </location>
</feature>
<dbReference type="FunFam" id="2.60.40.150:FF:000137">
    <property type="entry name" value="Piccolo presynaptic cytomatrix protein"/>
    <property type="match status" value="1"/>
</dbReference>
<feature type="compositionally biased region" description="Basic and acidic residues" evidence="13">
    <location>
        <begin position="857"/>
        <end position="867"/>
    </location>
</feature>
<feature type="compositionally biased region" description="Low complexity" evidence="13">
    <location>
        <begin position="37"/>
        <end position="54"/>
    </location>
</feature>
<evidence type="ECO:0000259" key="15">
    <source>
        <dbReference type="PROSITE" id="PS50106"/>
    </source>
</evidence>
<feature type="compositionally biased region" description="Low complexity" evidence="13">
    <location>
        <begin position="2535"/>
        <end position="2546"/>
    </location>
</feature>
<feature type="compositionally biased region" description="Basic and acidic residues" evidence="13">
    <location>
        <begin position="3297"/>
        <end position="3307"/>
    </location>
</feature>
<keyword evidence="7" id="KW-0966">Cell projection</keyword>
<feature type="compositionally biased region" description="Low complexity" evidence="13">
    <location>
        <begin position="3504"/>
        <end position="3519"/>
    </location>
</feature>
<keyword evidence="8" id="KW-0111">Calcium/phospholipid-binding</keyword>
<dbReference type="Pfam" id="PF00595">
    <property type="entry name" value="PDZ"/>
    <property type="match status" value="1"/>
</dbReference>
<feature type="compositionally biased region" description="Polar residues" evidence="13">
    <location>
        <begin position="1740"/>
        <end position="1763"/>
    </location>
</feature>
<feature type="region of interest" description="Disordered" evidence="13">
    <location>
        <begin position="2683"/>
        <end position="2848"/>
    </location>
</feature>
<evidence type="ECO:0000256" key="11">
    <source>
        <dbReference type="ARBA" id="ARBA00083569"/>
    </source>
</evidence>
<dbReference type="PANTHER" id="PTHR14113">
    <property type="entry name" value="PICCOLO/BASSOON"/>
    <property type="match status" value="1"/>
</dbReference>
<feature type="compositionally biased region" description="Basic and acidic residues" evidence="13">
    <location>
        <begin position="734"/>
        <end position="747"/>
    </location>
</feature>
<dbReference type="InterPro" id="IPR000008">
    <property type="entry name" value="C2_dom"/>
</dbReference>
<dbReference type="GO" id="GO:0048788">
    <property type="term" value="C:cytoskeleton of presynaptic active zone"/>
    <property type="evidence" value="ECO:0007669"/>
    <property type="project" value="TreeGrafter"/>
</dbReference>
<evidence type="ECO:0000256" key="12">
    <source>
        <dbReference type="SAM" id="Coils"/>
    </source>
</evidence>
<dbReference type="GO" id="GO:0035418">
    <property type="term" value="P:protein localization to synapse"/>
    <property type="evidence" value="ECO:0007669"/>
    <property type="project" value="TreeGrafter"/>
</dbReference>
<feature type="compositionally biased region" description="Polar residues" evidence="13">
    <location>
        <begin position="2910"/>
        <end position="2920"/>
    </location>
</feature>
<feature type="compositionally biased region" description="Polar residues" evidence="13">
    <location>
        <begin position="1969"/>
        <end position="1978"/>
    </location>
</feature>
<feature type="region of interest" description="Disordered" evidence="13">
    <location>
        <begin position="6982"/>
        <end position="7013"/>
    </location>
</feature>
<feature type="compositionally biased region" description="Polar residues" evidence="13">
    <location>
        <begin position="1575"/>
        <end position="1598"/>
    </location>
</feature>
<feature type="compositionally biased region" description="Basic and acidic residues" evidence="13">
    <location>
        <begin position="1842"/>
        <end position="1857"/>
    </location>
</feature>
<feature type="region of interest" description="Disordered" evidence="13">
    <location>
        <begin position="5982"/>
        <end position="6083"/>
    </location>
</feature>
<dbReference type="InterPro" id="IPR001478">
    <property type="entry name" value="PDZ"/>
</dbReference>
<feature type="compositionally biased region" description="Basic and acidic residues" evidence="13">
    <location>
        <begin position="3584"/>
        <end position="3607"/>
    </location>
</feature>
<dbReference type="Gene3D" id="3.30.40.10">
    <property type="entry name" value="Zinc/RING finger domain, C3HC4 (zinc finger)"/>
    <property type="match status" value="10"/>
</dbReference>
<keyword evidence="12" id="KW-0175">Coiled coil</keyword>
<feature type="compositionally biased region" description="Basic and acidic residues" evidence="13">
    <location>
        <begin position="1531"/>
        <end position="1553"/>
    </location>
</feature>
<proteinExistence type="predicted"/>
<feature type="region of interest" description="Disordered" evidence="13">
    <location>
        <begin position="3860"/>
        <end position="3902"/>
    </location>
</feature>
<feature type="compositionally biased region" description="Polar residues" evidence="13">
    <location>
        <begin position="1149"/>
        <end position="1169"/>
    </location>
</feature>
<keyword evidence="3" id="KW-0863">Zinc-finger</keyword>
<dbReference type="Pfam" id="PF00168">
    <property type="entry name" value="C2"/>
    <property type="match status" value="2"/>
</dbReference>
<feature type="compositionally biased region" description="Low complexity" evidence="13">
    <location>
        <begin position="6597"/>
        <end position="6612"/>
    </location>
</feature>
<feature type="compositionally biased region" description="Basic and acidic residues" evidence="13">
    <location>
        <begin position="1997"/>
        <end position="2023"/>
    </location>
</feature>
<evidence type="ECO:0000259" key="14">
    <source>
        <dbReference type="PROSITE" id="PS50004"/>
    </source>
</evidence>
<evidence type="ECO:0000256" key="13">
    <source>
        <dbReference type="SAM" id="MobiDB-lite"/>
    </source>
</evidence>
<feature type="domain" description="C2" evidence="14">
    <location>
        <begin position="7367"/>
        <end position="7492"/>
    </location>
</feature>
<evidence type="ECO:0000256" key="7">
    <source>
        <dbReference type="ARBA" id="ARBA00023273"/>
    </source>
</evidence>
<feature type="region of interest" description="Disordered" evidence="13">
    <location>
        <begin position="1959"/>
        <end position="2178"/>
    </location>
</feature>
<feature type="compositionally biased region" description="Acidic residues" evidence="13">
    <location>
        <begin position="5862"/>
        <end position="5871"/>
    </location>
</feature>
<feature type="compositionally biased region" description="Low complexity" evidence="13">
    <location>
        <begin position="2517"/>
        <end position="2528"/>
    </location>
</feature>
<reference evidence="17" key="1">
    <citation type="submission" date="2012-01" db="EMBL/GenBank/DDBJ databases">
        <title>The Genome Sequence of Oreochromis niloticus (Nile Tilapia).</title>
        <authorList>
            <consortium name="Broad Institute Genome Assembly Team"/>
            <consortium name="Broad Institute Sequencing Platform"/>
            <person name="Di Palma F."/>
            <person name="Johnson J."/>
            <person name="Lander E.S."/>
            <person name="Lindblad-Toh K."/>
        </authorList>
    </citation>
    <scope>NUCLEOTIDE SEQUENCE [LARGE SCALE GENOMIC DNA]</scope>
</reference>
<feature type="compositionally biased region" description="Low complexity" evidence="13">
    <location>
        <begin position="3927"/>
        <end position="3936"/>
    </location>
</feature>
<dbReference type="SMART" id="SM00184">
    <property type="entry name" value="RING"/>
    <property type="match status" value="6"/>
</dbReference>
<feature type="compositionally biased region" description="Low complexity" evidence="13">
    <location>
        <begin position="2363"/>
        <end position="2382"/>
    </location>
</feature>
<dbReference type="SUPFAM" id="SSF57903">
    <property type="entry name" value="FYVE/PHD zinc finger"/>
    <property type="match status" value="10"/>
</dbReference>
<feature type="domain" description="PDZ" evidence="15">
    <location>
        <begin position="6817"/>
        <end position="6911"/>
    </location>
</feature>
<dbReference type="PROSITE" id="PS50004">
    <property type="entry name" value="C2"/>
    <property type="match status" value="2"/>
</dbReference>
<feature type="compositionally biased region" description="Basic and acidic residues" evidence="13">
    <location>
        <begin position="1432"/>
        <end position="1449"/>
    </location>
</feature>
<evidence type="ECO:0000256" key="9">
    <source>
        <dbReference type="ARBA" id="ARBA00034101"/>
    </source>
</evidence>
<dbReference type="SMART" id="SM00239">
    <property type="entry name" value="C2"/>
    <property type="match status" value="2"/>
</dbReference>
<feature type="region of interest" description="Disordered" evidence="13">
    <location>
        <begin position="567"/>
        <end position="687"/>
    </location>
</feature>
<evidence type="ECO:0000256" key="4">
    <source>
        <dbReference type="ARBA" id="ARBA00022833"/>
    </source>
</evidence>
<feature type="compositionally biased region" description="Low complexity" evidence="13">
    <location>
        <begin position="67"/>
        <end position="81"/>
    </location>
</feature>
<feature type="region of interest" description="Disordered" evidence="13">
    <location>
        <begin position="6591"/>
        <end position="6612"/>
    </location>
</feature>
<dbReference type="InterPro" id="IPR013083">
    <property type="entry name" value="Znf_RING/FYVE/PHD"/>
</dbReference>
<feature type="region of interest" description="Disordered" evidence="13">
    <location>
        <begin position="5829"/>
        <end position="5894"/>
    </location>
</feature>
<feature type="compositionally biased region" description="Basic and acidic residues" evidence="13">
    <location>
        <begin position="3328"/>
        <end position="3343"/>
    </location>
</feature>
<feature type="compositionally biased region" description="Basic and acidic residues" evidence="13">
    <location>
        <begin position="1080"/>
        <end position="1092"/>
    </location>
</feature>
<feature type="compositionally biased region" description="Basic and acidic residues" evidence="13">
    <location>
        <begin position="1257"/>
        <end position="1285"/>
    </location>
</feature>
<feature type="compositionally biased region" description="Basic and acidic residues" evidence="13">
    <location>
        <begin position="2744"/>
        <end position="2762"/>
    </location>
</feature>
<feature type="region of interest" description="Disordered" evidence="13">
    <location>
        <begin position="3916"/>
        <end position="4015"/>
    </location>
</feature>
<feature type="compositionally biased region" description="Low complexity" evidence="13">
    <location>
        <begin position="2336"/>
        <end position="2352"/>
    </location>
</feature>
<feature type="compositionally biased region" description="Low complexity" evidence="13">
    <location>
        <begin position="6982"/>
        <end position="7001"/>
    </location>
</feature>
<keyword evidence="4" id="KW-0862">Zinc</keyword>
<feature type="compositionally biased region" description="Polar residues" evidence="13">
    <location>
        <begin position="7259"/>
        <end position="7270"/>
    </location>
</feature>
<dbReference type="Gene3D" id="2.30.42.10">
    <property type="match status" value="1"/>
</dbReference>
<dbReference type="GO" id="GO:1904071">
    <property type="term" value="P:presynaptic active zone assembly"/>
    <property type="evidence" value="ECO:0007669"/>
    <property type="project" value="TreeGrafter"/>
</dbReference>
<keyword evidence="17" id="KW-1185">Reference proteome</keyword>
<feature type="compositionally biased region" description="Low complexity" evidence="13">
    <location>
        <begin position="488"/>
        <end position="503"/>
    </location>
</feature>
<dbReference type="InterPro" id="IPR036034">
    <property type="entry name" value="PDZ_sf"/>
</dbReference>
<dbReference type="Pfam" id="PF05715">
    <property type="entry name" value="zf-piccolo"/>
    <property type="match status" value="10"/>
</dbReference>
<feature type="coiled-coil region" evidence="12">
    <location>
        <begin position="5706"/>
        <end position="5769"/>
    </location>
</feature>
<dbReference type="GO" id="GO:0098982">
    <property type="term" value="C:GABA-ergic synapse"/>
    <property type="evidence" value="ECO:0007669"/>
    <property type="project" value="TreeGrafter"/>
</dbReference>
<feature type="region of interest" description="Disordered" evidence="13">
    <location>
        <begin position="2867"/>
        <end position="2921"/>
    </location>
</feature>
<accession>A0A669ECV5</accession>
<feature type="compositionally biased region" description="Low complexity" evidence="13">
    <location>
        <begin position="3948"/>
        <end position="3985"/>
    </location>
</feature>
<feature type="compositionally biased region" description="Polar residues" evidence="13">
    <location>
        <begin position="124"/>
        <end position="155"/>
    </location>
</feature>
<feature type="region of interest" description="Disordered" evidence="13">
    <location>
        <begin position="23"/>
        <end position="228"/>
    </location>
</feature>
<feature type="compositionally biased region" description="Pro residues" evidence="13">
    <location>
        <begin position="2243"/>
        <end position="2253"/>
    </location>
</feature>
<dbReference type="FunFam" id="2.60.40.150:FF:000149">
    <property type="entry name" value="Piccolo presynaptic cytomatrix protein"/>
    <property type="match status" value="1"/>
</dbReference>
<feature type="compositionally biased region" description="Polar residues" evidence="13">
    <location>
        <begin position="209"/>
        <end position="228"/>
    </location>
</feature>
<feature type="compositionally biased region" description="Polar residues" evidence="13">
    <location>
        <begin position="163"/>
        <end position="176"/>
    </location>
</feature>
<protein>
    <recommendedName>
        <fullName evidence="10">Protein piccolo</fullName>
    </recommendedName>
    <alternativeName>
        <fullName evidence="11">Aczonin</fullName>
    </alternativeName>
</protein>
<dbReference type="GO" id="GO:0005544">
    <property type="term" value="F:calcium-dependent phospholipid binding"/>
    <property type="evidence" value="ECO:0007669"/>
    <property type="project" value="UniProtKB-KW"/>
</dbReference>
<feature type="region of interest" description="Disordered" evidence="13">
    <location>
        <begin position="431"/>
        <end position="503"/>
    </location>
</feature>
<feature type="compositionally biased region" description="Basic and acidic residues" evidence="13">
    <location>
        <begin position="1693"/>
        <end position="1707"/>
    </location>
</feature>
<evidence type="ECO:0000256" key="5">
    <source>
        <dbReference type="ARBA" id="ARBA00022837"/>
    </source>
</evidence>
<feature type="region of interest" description="Disordered" evidence="13">
    <location>
        <begin position="1209"/>
        <end position="1291"/>
    </location>
</feature>
<dbReference type="GO" id="GO:0008270">
    <property type="term" value="F:zinc ion binding"/>
    <property type="evidence" value="ECO:0007669"/>
    <property type="project" value="UniProtKB-KW"/>
</dbReference>
<keyword evidence="6" id="KW-0770">Synapse</keyword>
<feature type="region of interest" description="Disordered" evidence="13">
    <location>
        <begin position="5931"/>
        <end position="5955"/>
    </location>
</feature>
<feature type="domain" description="C2" evidence="14">
    <location>
        <begin position="7020"/>
        <end position="7151"/>
    </location>
</feature>
<dbReference type="Proteomes" id="UP000005207">
    <property type="component" value="Linkage group LG7"/>
</dbReference>
<feature type="region of interest" description="Disordered" evidence="13">
    <location>
        <begin position="5792"/>
        <end position="5813"/>
    </location>
</feature>
<feature type="compositionally biased region" description="Polar residues" evidence="13">
    <location>
        <begin position="2260"/>
        <end position="2273"/>
    </location>
</feature>
<feature type="compositionally biased region" description="Polar residues" evidence="13">
    <location>
        <begin position="6065"/>
        <end position="6074"/>
    </location>
</feature>
<dbReference type="CDD" id="cd04031">
    <property type="entry name" value="C2A_RIM1alpha"/>
    <property type="match status" value="1"/>
</dbReference>
<feature type="compositionally biased region" description="Basic and acidic residues" evidence="13">
    <location>
        <begin position="2697"/>
        <end position="2733"/>
    </location>
</feature>
<feature type="compositionally biased region" description="Gly residues" evidence="13">
    <location>
        <begin position="7173"/>
        <end position="7205"/>
    </location>
</feature>
<feature type="coiled-coil region" evidence="12">
    <location>
        <begin position="6091"/>
        <end position="6128"/>
    </location>
</feature>
<dbReference type="InterPro" id="IPR001841">
    <property type="entry name" value="Znf_RING"/>
</dbReference>
<dbReference type="PANTHER" id="PTHR14113:SF6">
    <property type="entry name" value="PROTEIN PICCOLO"/>
    <property type="match status" value="1"/>
</dbReference>
<keyword evidence="5" id="KW-0106">Calcium</keyword>
<feature type="region of interest" description="Disordered" evidence="13">
    <location>
        <begin position="6698"/>
        <end position="6721"/>
    </location>
</feature>
<dbReference type="InterPro" id="IPR035892">
    <property type="entry name" value="C2_domain_sf"/>
</dbReference>
<evidence type="ECO:0000256" key="2">
    <source>
        <dbReference type="ARBA" id="ARBA00022737"/>
    </source>
</evidence>
<feature type="region of interest" description="Disordered" evidence="13">
    <location>
        <begin position="4197"/>
        <end position="4226"/>
    </location>
</feature>
<feature type="region of interest" description="Disordered" evidence="13">
    <location>
        <begin position="923"/>
        <end position="963"/>
    </location>
</feature>
<feature type="compositionally biased region" description="Low complexity" evidence="13">
    <location>
        <begin position="378"/>
        <end position="389"/>
    </location>
</feature>
<evidence type="ECO:0000313" key="16">
    <source>
        <dbReference type="Ensembl" id="ENSONIP00000069379.1"/>
    </source>
</evidence>
<feature type="compositionally biased region" description="Polar residues" evidence="13">
    <location>
        <begin position="2317"/>
        <end position="2332"/>
    </location>
</feature>